<dbReference type="PANTHER" id="PTHR46494:SF1">
    <property type="entry name" value="CORA FAMILY METAL ION TRANSPORTER (EUROFUNG)"/>
    <property type="match status" value="1"/>
</dbReference>
<keyword evidence="8" id="KW-0460">Magnesium</keyword>
<comment type="caution">
    <text evidence="9">The sequence shown here is derived from an EMBL/GenBank/DDBJ whole genome shotgun (WGS) entry which is preliminary data.</text>
</comment>
<evidence type="ECO:0000256" key="5">
    <source>
        <dbReference type="ARBA" id="ARBA00022692"/>
    </source>
</evidence>
<dbReference type="Gene3D" id="1.20.58.340">
    <property type="entry name" value="Magnesium transport protein CorA, transmembrane region"/>
    <property type="match status" value="2"/>
</dbReference>
<evidence type="ECO:0000256" key="1">
    <source>
        <dbReference type="ARBA" id="ARBA00004651"/>
    </source>
</evidence>
<dbReference type="EMBL" id="JBEPME010000004">
    <property type="protein sequence ID" value="MET3657963.1"/>
    <property type="molecule type" value="Genomic_DNA"/>
</dbReference>
<keyword evidence="8" id="KW-0406">Ion transport</keyword>
<comment type="subcellular location">
    <subcellularLocation>
        <location evidence="1">Cell membrane</location>
        <topology evidence="1">Multi-pass membrane protein</topology>
    </subcellularLocation>
    <subcellularLocation>
        <location evidence="8">Membrane</location>
        <topology evidence="8">Multi-pass membrane protein</topology>
    </subcellularLocation>
</comment>
<dbReference type="InterPro" id="IPR002523">
    <property type="entry name" value="MgTranspt_CorA/ZnTranspt_ZntB"/>
</dbReference>
<reference evidence="9 10" key="1">
    <citation type="submission" date="2024-06" db="EMBL/GenBank/DDBJ databases">
        <title>Sorghum-associated microbial communities from plants grown in Nebraska, USA.</title>
        <authorList>
            <person name="Schachtman D."/>
        </authorList>
    </citation>
    <scope>NUCLEOTIDE SEQUENCE [LARGE SCALE GENOMIC DNA]</scope>
    <source>
        <strain evidence="9 10">1288</strain>
    </source>
</reference>
<dbReference type="Pfam" id="PF01544">
    <property type="entry name" value="CorA"/>
    <property type="match status" value="1"/>
</dbReference>
<keyword evidence="7 8" id="KW-0472">Membrane</keyword>
<evidence type="ECO:0000256" key="4">
    <source>
        <dbReference type="ARBA" id="ARBA00022475"/>
    </source>
</evidence>
<evidence type="ECO:0000313" key="10">
    <source>
        <dbReference type="Proteomes" id="UP001549104"/>
    </source>
</evidence>
<dbReference type="NCBIfam" id="TIGR00383">
    <property type="entry name" value="corA"/>
    <property type="match status" value="1"/>
</dbReference>
<keyword evidence="5 8" id="KW-0812">Transmembrane</keyword>
<dbReference type="InterPro" id="IPR045863">
    <property type="entry name" value="CorA_TM1_TM2"/>
</dbReference>
<evidence type="ECO:0000256" key="2">
    <source>
        <dbReference type="ARBA" id="ARBA00009765"/>
    </source>
</evidence>
<dbReference type="InterPro" id="IPR004488">
    <property type="entry name" value="Mg/Co-transport_prot_CorA"/>
</dbReference>
<dbReference type="RefSeq" id="WP_067206826.1">
    <property type="nucleotide sequence ID" value="NZ_CP014616.1"/>
</dbReference>
<keyword evidence="3 8" id="KW-0813">Transport</keyword>
<evidence type="ECO:0000256" key="8">
    <source>
        <dbReference type="RuleBase" id="RU362010"/>
    </source>
</evidence>
<keyword evidence="4 8" id="KW-1003">Cell membrane</keyword>
<dbReference type="Proteomes" id="UP001549104">
    <property type="component" value="Unassembled WGS sequence"/>
</dbReference>
<keyword evidence="6 8" id="KW-1133">Transmembrane helix</keyword>
<sequence>MIRTMGLTVENKLLFDFPLEDIHTRQFKWYWVDLEQPNEEEASLLHSFFQFHPLTIEDCLNRLQRPKLDFYDDYAFFVLHTINPETIKAEEINLYLGKNYVITFHYTAVQGLENARERIIQNPGKWKKGHVFVAHQIIDKIVDDYFPVLHKIEDHLDDIEDTLAPSTVHLSMDSVFEVRSNLLRLRRTILPMHELLHRVINSERIKLSANEQAYFSDIYDNLLRLGDILESNRELTTDIRDSQLSINSNQMNRIMMILTIVSSVFIPLTFIAGVYGMNFEFMPELTWRYGYIIVLIVMLVIGTSMLALFKYKGWLGMFKS</sequence>
<feature type="transmembrane region" description="Helical" evidence="8">
    <location>
        <begin position="289"/>
        <end position="309"/>
    </location>
</feature>
<dbReference type="CDD" id="cd12831">
    <property type="entry name" value="TmCorA-like_u2"/>
    <property type="match status" value="1"/>
</dbReference>
<dbReference type="SUPFAM" id="SSF143865">
    <property type="entry name" value="CorA soluble domain-like"/>
    <property type="match status" value="1"/>
</dbReference>
<comment type="function">
    <text evidence="8">Mediates influx of magnesium ions.</text>
</comment>
<feature type="transmembrane region" description="Helical" evidence="8">
    <location>
        <begin position="254"/>
        <end position="277"/>
    </location>
</feature>
<gene>
    <name evidence="8" type="primary">corA</name>
    <name evidence="9" type="ORF">ABIC55_003060</name>
</gene>
<evidence type="ECO:0000256" key="7">
    <source>
        <dbReference type="ARBA" id="ARBA00023136"/>
    </source>
</evidence>
<dbReference type="PANTHER" id="PTHR46494">
    <property type="entry name" value="CORA FAMILY METAL ION TRANSPORTER (EUROFUNG)"/>
    <property type="match status" value="1"/>
</dbReference>
<comment type="similarity">
    <text evidence="2 8">Belongs to the CorA metal ion transporter (MIT) (TC 1.A.35) family.</text>
</comment>
<dbReference type="Gene3D" id="3.30.460.20">
    <property type="entry name" value="CorA soluble domain-like"/>
    <property type="match status" value="1"/>
</dbReference>
<name>A0ABV2KD73_SPOPS</name>
<proteinExistence type="inferred from homology"/>
<dbReference type="InterPro" id="IPR045861">
    <property type="entry name" value="CorA_cytoplasmic_dom"/>
</dbReference>
<protein>
    <recommendedName>
        <fullName evidence="8">Magnesium transport protein CorA</fullName>
    </recommendedName>
</protein>
<keyword evidence="10" id="KW-1185">Reference proteome</keyword>
<organism evidence="9 10">
    <name type="scientific">Sporosarcina psychrophila</name>
    <name type="common">Bacillus psychrophilus</name>
    <dbReference type="NCBI Taxonomy" id="1476"/>
    <lineage>
        <taxon>Bacteria</taxon>
        <taxon>Bacillati</taxon>
        <taxon>Bacillota</taxon>
        <taxon>Bacilli</taxon>
        <taxon>Bacillales</taxon>
        <taxon>Caryophanaceae</taxon>
        <taxon>Sporosarcina</taxon>
    </lineage>
</organism>
<dbReference type="SUPFAM" id="SSF144083">
    <property type="entry name" value="Magnesium transport protein CorA, transmembrane region"/>
    <property type="match status" value="1"/>
</dbReference>
<evidence type="ECO:0000256" key="6">
    <source>
        <dbReference type="ARBA" id="ARBA00022989"/>
    </source>
</evidence>
<evidence type="ECO:0000256" key="3">
    <source>
        <dbReference type="ARBA" id="ARBA00022448"/>
    </source>
</evidence>
<evidence type="ECO:0000313" key="9">
    <source>
        <dbReference type="EMBL" id="MET3657963.1"/>
    </source>
</evidence>
<accession>A0ABV2KD73</accession>